<feature type="binding site" evidence="13">
    <location>
        <position position="125"/>
    </location>
    <ligand>
        <name>[4Fe-4S] cluster</name>
        <dbReference type="ChEBI" id="CHEBI:49883"/>
        <note>4Fe-4S-S-AdoMet</note>
    </ligand>
</feature>
<evidence type="ECO:0000313" key="16">
    <source>
        <dbReference type="Proteomes" id="UP000070058"/>
    </source>
</evidence>
<accession>A0A139SUG0</accession>
<dbReference type="GO" id="GO:0002935">
    <property type="term" value="F:tRNA (adenine(37)-C2)-methyltransferase activity"/>
    <property type="evidence" value="ECO:0007669"/>
    <property type="project" value="UniProtKB-UniRule"/>
</dbReference>
<evidence type="ECO:0000256" key="6">
    <source>
        <dbReference type="ARBA" id="ARBA00022603"/>
    </source>
</evidence>
<dbReference type="InterPro" id="IPR007197">
    <property type="entry name" value="rSAM"/>
</dbReference>
<evidence type="ECO:0000256" key="4">
    <source>
        <dbReference type="ARBA" id="ARBA00022490"/>
    </source>
</evidence>
<dbReference type="PROSITE" id="PS51918">
    <property type="entry name" value="RADICAL_SAM"/>
    <property type="match status" value="1"/>
</dbReference>
<evidence type="ECO:0000256" key="7">
    <source>
        <dbReference type="ARBA" id="ARBA00022679"/>
    </source>
</evidence>
<keyword evidence="8 13" id="KW-0949">S-adenosyl-L-methionine</keyword>
<evidence type="ECO:0000259" key="14">
    <source>
        <dbReference type="PROSITE" id="PS51918"/>
    </source>
</evidence>
<proteinExistence type="inferred from homology"/>
<feature type="active site" description="Proton acceptor" evidence="13">
    <location>
        <position position="98"/>
    </location>
</feature>
<keyword evidence="3 13" id="KW-0004">4Fe-4S</keyword>
<dbReference type="InterPro" id="IPR004383">
    <property type="entry name" value="rRNA_lsu_MTrfase_RlmN/Cfr"/>
</dbReference>
<feature type="binding site" evidence="13">
    <location>
        <begin position="188"/>
        <end position="189"/>
    </location>
    <ligand>
        <name>S-adenosyl-L-methionine</name>
        <dbReference type="ChEBI" id="CHEBI:59789"/>
    </ligand>
</feature>
<keyword evidence="7 13" id="KW-0808">Transferase</keyword>
<evidence type="ECO:0000256" key="1">
    <source>
        <dbReference type="ARBA" id="ARBA00004496"/>
    </source>
</evidence>
<keyword evidence="10 13" id="KW-0408">Iron</keyword>
<dbReference type="GO" id="GO:0046872">
    <property type="term" value="F:metal ion binding"/>
    <property type="evidence" value="ECO:0007669"/>
    <property type="project" value="UniProtKB-KW"/>
</dbReference>
<keyword evidence="6 13" id="KW-0489">Methyltransferase</keyword>
<dbReference type="HAMAP" id="MF_01849">
    <property type="entry name" value="RNA_methyltr_RlmN"/>
    <property type="match status" value="1"/>
</dbReference>
<organism evidence="15 16">
    <name type="scientific">Cephaloticoccus primus</name>
    <dbReference type="NCBI Taxonomy" id="1548207"/>
    <lineage>
        <taxon>Bacteria</taxon>
        <taxon>Pseudomonadati</taxon>
        <taxon>Verrucomicrobiota</taxon>
        <taxon>Opitutia</taxon>
        <taxon>Opitutales</taxon>
        <taxon>Opitutaceae</taxon>
        <taxon>Cephaloticoccus</taxon>
    </lineage>
</organism>
<dbReference type="FunFam" id="3.20.20.70:FF:000014">
    <property type="entry name" value="Probable dual-specificity RNA methyltransferase RlmN"/>
    <property type="match status" value="1"/>
</dbReference>
<dbReference type="GO" id="GO:0019843">
    <property type="term" value="F:rRNA binding"/>
    <property type="evidence" value="ECO:0007669"/>
    <property type="project" value="UniProtKB-UniRule"/>
</dbReference>
<dbReference type="GO" id="GO:0005737">
    <property type="term" value="C:cytoplasm"/>
    <property type="evidence" value="ECO:0007669"/>
    <property type="project" value="UniProtKB-SubCell"/>
</dbReference>
<feature type="binding site" evidence="13">
    <location>
        <position position="118"/>
    </location>
    <ligand>
        <name>[4Fe-4S] cluster</name>
        <dbReference type="ChEBI" id="CHEBI:49883"/>
        <note>4Fe-4S-S-AdoMet</note>
    </ligand>
</feature>
<evidence type="ECO:0000256" key="5">
    <source>
        <dbReference type="ARBA" id="ARBA00022552"/>
    </source>
</evidence>
<keyword evidence="13" id="KW-0819">tRNA processing</keyword>
<dbReference type="GO" id="GO:0070040">
    <property type="term" value="F:rRNA (adenine(2503)-C2-)-methyltransferase activity"/>
    <property type="evidence" value="ECO:0007669"/>
    <property type="project" value="UniProtKB-UniRule"/>
</dbReference>
<dbReference type="SUPFAM" id="SSF102114">
    <property type="entry name" value="Radical SAM enzymes"/>
    <property type="match status" value="1"/>
</dbReference>
<dbReference type="GO" id="GO:0070475">
    <property type="term" value="P:rRNA base methylation"/>
    <property type="evidence" value="ECO:0007669"/>
    <property type="project" value="UniProtKB-UniRule"/>
</dbReference>
<sequence length="377" mass="40571">MTRLPVDLYSLTRAELGESLAEWGVNPVHAGPVWRALYWHCVSDFREMEATAAVPPRVCAVLAERARLGVLPTVQAVDSSDGFTRKFLLGLHDAERIETVLMRYTGRVTACVSSQVGCAMGCVFCATGQRGYTRHLSAGEIVAQAVHVQRELLRAAAAADGAGQIAGGSGAARAGEQRLRNIVLMGMGEPLHNYEAVMRAVDILSDGTGLAIAAERITLSTVGVVPEILRLARERRRVHLAVSLHAASQAERAAIVPTARKWPLEQLIDACRIYSESTGRRIFYEWTLIEGQNDSPEQARAVGRLLAGLPAQVNLIPLNPTQGYSGAPTRSEAARRFQSVLIDEFGIPSTVRQRRGIDIAAGCGQLAGPSPVPPLTD</sequence>
<keyword evidence="4 13" id="KW-0963">Cytoplasm</keyword>
<evidence type="ECO:0000256" key="3">
    <source>
        <dbReference type="ARBA" id="ARBA00022485"/>
    </source>
</evidence>
<evidence type="ECO:0000256" key="13">
    <source>
        <dbReference type="HAMAP-Rule" id="MF_01849"/>
    </source>
</evidence>
<dbReference type="PIRSF" id="PIRSF006004">
    <property type="entry name" value="CHP00048"/>
    <property type="match status" value="1"/>
</dbReference>
<feature type="active site" description="S-methylcysteine intermediate" evidence="13">
    <location>
        <position position="363"/>
    </location>
</feature>
<comment type="miscellaneous">
    <text evidence="13">Reaction proceeds by a ping-pong mechanism involving intermediate methylation of a conserved cysteine residue.</text>
</comment>
<comment type="catalytic activity">
    <reaction evidence="13">
        <text>adenosine(37) in tRNA + 2 reduced [2Fe-2S]-[ferredoxin] + 2 S-adenosyl-L-methionine = 2-methyladenosine(37) in tRNA + 5'-deoxyadenosine + L-methionine + 2 oxidized [2Fe-2S]-[ferredoxin] + S-adenosyl-L-homocysteine</text>
        <dbReference type="Rhea" id="RHEA:43332"/>
        <dbReference type="Rhea" id="RHEA-COMP:10000"/>
        <dbReference type="Rhea" id="RHEA-COMP:10001"/>
        <dbReference type="Rhea" id="RHEA-COMP:10162"/>
        <dbReference type="Rhea" id="RHEA-COMP:10485"/>
        <dbReference type="ChEBI" id="CHEBI:17319"/>
        <dbReference type="ChEBI" id="CHEBI:33737"/>
        <dbReference type="ChEBI" id="CHEBI:33738"/>
        <dbReference type="ChEBI" id="CHEBI:57844"/>
        <dbReference type="ChEBI" id="CHEBI:57856"/>
        <dbReference type="ChEBI" id="CHEBI:59789"/>
        <dbReference type="ChEBI" id="CHEBI:74411"/>
        <dbReference type="ChEBI" id="CHEBI:74497"/>
        <dbReference type="EC" id="2.1.1.192"/>
    </reaction>
</comment>
<evidence type="ECO:0000313" key="15">
    <source>
        <dbReference type="EMBL" id="KXU38091.1"/>
    </source>
</evidence>
<feature type="binding site" evidence="13">
    <location>
        <position position="122"/>
    </location>
    <ligand>
        <name>[4Fe-4S] cluster</name>
        <dbReference type="ChEBI" id="CHEBI:49883"/>
        <note>4Fe-4S-S-AdoMet</note>
    </ligand>
</feature>
<feature type="binding site" evidence="13">
    <location>
        <position position="319"/>
    </location>
    <ligand>
        <name>S-adenosyl-L-methionine</name>
        <dbReference type="ChEBI" id="CHEBI:59789"/>
    </ligand>
</feature>
<reference evidence="16" key="1">
    <citation type="submission" date="2016-02" db="EMBL/GenBank/DDBJ databases">
        <authorList>
            <person name="Sanders J.G."/>
            <person name="Lin J.Y."/>
            <person name="Wertz J.T."/>
            <person name="Russell J.A."/>
            <person name="Moreau C.S."/>
            <person name="Powell S."/>
        </authorList>
    </citation>
    <scope>NUCLEOTIDE SEQUENCE [LARGE SCALE GENOMIC DNA]</scope>
    <source>
        <strain evidence="16">CAG34</strain>
    </source>
</reference>
<dbReference type="SFLD" id="SFLDF00275">
    <property type="entry name" value="adenosine_C2_methyltransferase"/>
    <property type="match status" value="1"/>
</dbReference>
<dbReference type="InterPro" id="IPR027492">
    <property type="entry name" value="RNA_MTrfase_RlmN"/>
</dbReference>
<comment type="function">
    <text evidence="13">Specifically methylates position 2 of adenine 2503 in 23S rRNA and position 2 of adenine 37 in tRNAs.</text>
</comment>
<dbReference type="NCBIfam" id="TIGR00048">
    <property type="entry name" value="rRNA_mod_RlmN"/>
    <property type="match status" value="1"/>
</dbReference>
<dbReference type="Proteomes" id="UP000070058">
    <property type="component" value="Unassembled WGS sequence"/>
</dbReference>
<name>A0A139SUG0_9BACT</name>
<comment type="catalytic activity">
    <reaction evidence="13">
        <text>adenosine(2503) in 23S rRNA + 2 reduced [2Fe-2S]-[ferredoxin] + 2 S-adenosyl-L-methionine = 2-methyladenosine(2503) in 23S rRNA + 5'-deoxyadenosine + L-methionine + 2 oxidized [2Fe-2S]-[ferredoxin] + S-adenosyl-L-homocysteine</text>
        <dbReference type="Rhea" id="RHEA:42916"/>
        <dbReference type="Rhea" id="RHEA-COMP:10000"/>
        <dbReference type="Rhea" id="RHEA-COMP:10001"/>
        <dbReference type="Rhea" id="RHEA-COMP:10152"/>
        <dbReference type="Rhea" id="RHEA-COMP:10282"/>
        <dbReference type="ChEBI" id="CHEBI:17319"/>
        <dbReference type="ChEBI" id="CHEBI:33737"/>
        <dbReference type="ChEBI" id="CHEBI:33738"/>
        <dbReference type="ChEBI" id="CHEBI:57844"/>
        <dbReference type="ChEBI" id="CHEBI:57856"/>
        <dbReference type="ChEBI" id="CHEBI:59789"/>
        <dbReference type="ChEBI" id="CHEBI:74411"/>
        <dbReference type="ChEBI" id="CHEBI:74497"/>
        <dbReference type="EC" id="2.1.1.192"/>
    </reaction>
</comment>
<keyword evidence="5 13" id="KW-0698">rRNA processing</keyword>
<dbReference type="Gene3D" id="1.10.150.530">
    <property type="match status" value="1"/>
</dbReference>
<dbReference type="Gene3D" id="3.20.20.70">
    <property type="entry name" value="Aldolase class I"/>
    <property type="match status" value="1"/>
</dbReference>
<keyword evidence="9 13" id="KW-0479">Metal-binding</keyword>
<protein>
    <recommendedName>
        <fullName evidence="13">Probable dual-specificity RNA methyltransferase RlmN</fullName>
        <ecNumber evidence="13">2.1.1.192</ecNumber>
    </recommendedName>
    <alternativeName>
        <fullName evidence="13">23S rRNA (adenine(2503)-C(2))-methyltransferase</fullName>
    </alternativeName>
    <alternativeName>
        <fullName evidence="13">23S rRNA m2A2503 methyltransferase</fullName>
    </alternativeName>
    <alternativeName>
        <fullName evidence="13">Ribosomal RNA large subunit methyltransferase N</fullName>
    </alternativeName>
    <alternativeName>
        <fullName evidence="13">tRNA (adenine(37)-C(2))-methyltransferase</fullName>
    </alternativeName>
    <alternativeName>
        <fullName evidence="13">tRNA m2A37 methyltransferase</fullName>
    </alternativeName>
</protein>
<keyword evidence="12 13" id="KW-1015">Disulfide bond</keyword>
<dbReference type="InterPro" id="IPR058240">
    <property type="entry name" value="rSAM_sf"/>
</dbReference>
<dbReference type="EMBL" id="LSZQ01000009">
    <property type="protein sequence ID" value="KXU38091.1"/>
    <property type="molecule type" value="Genomic_DNA"/>
</dbReference>
<dbReference type="OrthoDB" id="9793973at2"/>
<feature type="domain" description="Radical SAM core" evidence="14">
    <location>
        <begin position="104"/>
        <end position="358"/>
    </location>
</feature>
<comment type="subcellular location">
    <subcellularLocation>
        <location evidence="1 13">Cytoplasm</location>
    </subcellularLocation>
</comment>
<dbReference type="EC" id="2.1.1.192" evidence="13"/>
<keyword evidence="11 13" id="KW-0411">Iron-sulfur</keyword>
<evidence type="ECO:0000256" key="9">
    <source>
        <dbReference type="ARBA" id="ARBA00022723"/>
    </source>
</evidence>
<dbReference type="SFLD" id="SFLDG01062">
    <property type="entry name" value="methyltransferase_(Class_A)"/>
    <property type="match status" value="1"/>
</dbReference>
<evidence type="ECO:0000256" key="2">
    <source>
        <dbReference type="ARBA" id="ARBA00007544"/>
    </source>
</evidence>
<dbReference type="STRING" id="1548207.AXK11_01235"/>
<dbReference type="AlphaFoldDB" id="A0A139SUG0"/>
<evidence type="ECO:0000256" key="8">
    <source>
        <dbReference type="ARBA" id="ARBA00022691"/>
    </source>
</evidence>
<dbReference type="CDD" id="cd01335">
    <property type="entry name" value="Radical_SAM"/>
    <property type="match status" value="1"/>
</dbReference>
<dbReference type="GO" id="GO:0030488">
    <property type="term" value="P:tRNA methylation"/>
    <property type="evidence" value="ECO:0007669"/>
    <property type="project" value="UniProtKB-UniRule"/>
</dbReference>
<comment type="caution">
    <text evidence="15">The sequence shown here is derived from an EMBL/GenBank/DDBJ whole genome shotgun (WGS) entry which is preliminary data.</text>
</comment>
<feature type="binding site" evidence="13">
    <location>
        <begin position="243"/>
        <end position="245"/>
    </location>
    <ligand>
        <name>S-adenosyl-L-methionine</name>
        <dbReference type="ChEBI" id="CHEBI:59789"/>
    </ligand>
</feature>
<dbReference type="InterPro" id="IPR013785">
    <property type="entry name" value="Aldolase_TIM"/>
</dbReference>
<comment type="similarity">
    <text evidence="2 13">Belongs to the radical SAM superfamily. RlmN family.</text>
</comment>
<dbReference type="GO" id="GO:0051539">
    <property type="term" value="F:4 iron, 4 sulfur cluster binding"/>
    <property type="evidence" value="ECO:0007669"/>
    <property type="project" value="UniProtKB-UniRule"/>
</dbReference>
<dbReference type="SFLD" id="SFLDS00029">
    <property type="entry name" value="Radical_SAM"/>
    <property type="match status" value="1"/>
</dbReference>
<evidence type="ECO:0000256" key="10">
    <source>
        <dbReference type="ARBA" id="ARBA00023004"/>
    </source>
</evidence>
<evidence type="ECO:0000256" key="12">
    <source>
        <dbReference type="ARBA" id="ARBA00023157"/>
    </source>
</evidence>
<comment type="caution">
    <text evidence="13">Lacks conserved residue(s) required for the propagation of feature annotation.</text>
</comment>
<dbReference type="PANTHER" id="PTHR30544">
    <property type="entry name" value="23S RRNA METHYLTRANSFERASE"/>
    <property type="match status" value="1"/>
</dbReference>
<gene>
    <name evidence="13" type="primary">rlmN</name>
    <name evidence="15" type="ORF">AXK11_01235</name>
</gene>
<evidence type="ECO:0000256" key="11">
    <source>
        <dbReference type="ARBA" id="ARBA00023014"/>
    </source>
</evidence>
<keyword evidence="16" id="KW-1185">Reference proteome</keyword>
<dbReference type="InterPro" id="IPR040072">
    <property type="entry name" value="Methyltransferase_A"/>
</dbReference>
<dbReference type="GO" id="GO:0000049">
    <property type="term" value="F:tRNA binding"/>
    <property type="evidence" value="ECO:0007669"/>
    <property type="project" value="UniProtKB-UniRule"/>
</dbReference>
<dbReference type="RefSeq" id="WP_068628238.1">
    <property type="nucleotide sequence ID" value="NZ_LSZQ01000009.1"/>
</dbReference>
<dbReference type="Pfam" id="PF04055">
    <property type="entry name" value="Radical_SAM"/>
    <property type="match status" value="1"/>
</dbReference>
<feature type="binding site" evidence="13">
    <location>
        <position position="220"/>
    </location>
    <ligand>
        <name>S-adenosyl-L-methionine</name>
        <dbReference type="ChEBI" id="CHEBI:59789"/>
    </ligand>
</feature>
<dbReference type="PANTHER" id="PTHR30544:SF8">
    <property type="entry name" value="RADICAL SAM SUPERFAMILY PROTEIN"/>
    <property type="match status" value="1"/>
</dbReference>
<comment type="cofactor">
    <cofactor evidence="13">
        <name>[4Fe-4S] cluster</name>
        <dbReference type="ChEBI" id="CHEBI:49883"/>
    </cofactor>
    <text evidence="13">Binds 1 [4Fe-4S] cluster. The cluster is coordinated with 3 cysteines and an exchangeable S-adenosyl-L-methionine.</text>
</comment>